<evidence type="ECO:0000256" key="3">
    <source>
        <dbReference type="ARBA" id="ARBA00022598"/>
    </source>
</evidence>
<proteinExistence type="inferred from homology"/>
<evidence type="ECO:0000256" key="9">
    <source>
        <dbReference type="ARBA" id="ARBA00023146"/>
    </source>
</evidence>
<evidence type="ECO:0000256" key="2">
    <source>
        <dbReference type="ARBA" id="ARBA00012832"/>
    </source>
</evidence>
<dbReference type="AlphaFoldDB" id="B3TCG2"/>
<evidence type="ECO:0000256" key="7">
    <source>
        <dbReference type="ARBA" id="ARBA00022840"/>
    </source>
</evidence>
<dbReference type="InterPro" id="IPR024909">
    <property type="entry name" value="Cys-tRNA/MSH_ligase"/>
</dbReference>
<keyword evidence="7" id="KW-0067">ATP-binding</keyword>
<evidence type="ECO:0000259" key="11">
    <source>
        <dbReference type="Pfam" id="PF00535"/>
    </source>
</evidence>
<dbReference type="Gene3D" id="3.90.550.10">
    <property type="entry name" value="Spore Coat Polysaccharide Biosynthesis Protein SpsA, Chain A"/>
    <property type="match status" value="1"/>
</dbReference>
<dbReference type="Gene3D" id="3.40.50.620">
    <property type="entry name" value="HUPs"/>
    <property type="match status" value="1"/>
</dbReference>
<evidence type="ECO:0000256" key="6">
    <source>
        <dbReference type="ARBA" id="ARBA00022833"/>
    </source>
</evidence>
<dbReference type="InterPro" id="IPR001173">
    <property type="entry name" value="Glyco_trans_2-like"/>
</dbReference>
<dbReference type="HAMAP" id="MF_00041">
    <property type="entry name" value="Cys_tRNA_synth"/>
    <property type="match status" value="1"/>
</dbReference>
<protein>
    <recommendedName>
        <fullName evidence="2">cysteine--tRNA ligase</fullName>
        <ecNumber evidence="2">6.1.1.16</ecNumber>
    </recommendedName>
    <alternativeName>
        <fullName evidence="10">Cysteinyl-tRNA synthetase</fullName>
    </alternativeName>
</protein>
<evidence type="ECO:0000256" key="8">
    <source>
        <dbReference type="ARBA" id="ARBA00022917"/>
    </source>
</evidence>
<dbReference type="Gene3D" id="1.20.120.1910">
    <property type="entry name" value="Cysteine-tRNA ligase, C-terminal anti-codon recognition domain"/>
    <property type="match status" value="1"/>
</dbReference>
<dbReference type="Pfam" id="PF00535">
    <property type="entry name" value="Glycos_transf_2"/>
    <property type="match status" value="1"/>
</dbReference>
<dbReference type="InterPro" id="IPR032678">
    <property type="entry name" value="tRNA-synt_1_cat_dom"/>
</dbReference>
<organism evidence="13">
    <name type="scientific">uncultured marine microorganism HF4000_APKG10K24</name>
    <dbReference type="NCBI Taxonomy" id="455562"/>
    <lineage>
        <taxon>unclassified sequences</taxon>
        <taxon>environmental samples</taxon>
    </lineage>
</organism>
<sequence length="754" mass="85877">MLNCCHACWPLQWVILPDKRPGLLRIFNTLTKQIEEIQPIEPGKVRMYTCGPTVYRDAHIGNLRTYLMADWIRRALEIKGIEVHHVKNITDVGHMRQELVEAGGDKMILAALEEGKTTQDIAQFYADRFHADEARMNILPAHVFPWATQHIPEMVAIVEKLMANGNAYEAGGNIYFNVNSFADYGKLSRNTGADLLEGVRAEADPLKKDPRDFTLWKAAEPGRDLKWASPWGDGFPGWHIECSAMASKYFGESFDLHTGGVDNIFPHHEDEIAQSEAAFGQQHVRYWVHAQHLLADGAKMAKSSGNVFLIEELIFRGFDPLAFRYLCLTVRYRHRMNFTFNSLRAAEKALTSMRQRFWIWKGLPELSQLPSEVDEWRRKFWESVENDLDLPGALALTWDMFKSDLPGQAKLALLIEFDEIFGLDLDALSKSHDIPAPVTAAVGQRESLRYNSDYAPADTIRTDVLSQGFLVEDTGEIARVRPKTPLERRLELWPSVSSSREVESFLDRPSEVDFSFILSAYGYQGDVERCVLGMLNNSQGYSCEFIVIDNGCTDGTSEWLEEFKDQHPQVRVIHCDHNVGDAAGKNIGIKQSLGKYVVIMDGSAEIVGGIMEPMVQQLSDQSVGIFGPYGLTTDDLQHFHEEVDSGDADAMQAYCMAFRREAVNTVGLMRECFRFYRNLDIDYCFQFKDKGYRIVADSELPMVRHEHRQWTELEENQRDELSRKNFGRFLKRWGNRPELLLNASGKGVGNQFHH</sequence>
<dbReference type="InterPro" id="IPR029044">
    <property type="entry name" value="Nucleotide-diphossugar_trans"/>
</dbReference>
<comment type="cofactor">
    <cofactor evidence="1">
        <name>Zn(2+)</name>
        <dbReference type="ChEBI" id="CHEBI:29105"/>
    </cofactor>
</comment>
<dbReference type="PANTHER" id="PTHR10890:SF3">
    <property type="entry name" value="CYSTEINE--TRNA LIGASE, CYTOPLASMIC"/>
    <property type="match status" value="1"/>
</dbReference>
<dbReference type="GO" id="GO:0046872">
    <property type="term" value="F:metal ion binding"/>
    <property type="evidence" value="ECO:0007669"/>
    <property type="project" value="UniProtKB-KW"/>
</dbReference>
<accession>B3TCG2</accession>
<dbReference type="Pfam" id="PF01406">
    <property type="entry name" value="tRNA-synt_1e"/>
    <property type="match status" value="1"/>
</dbReference>
<feature type="domain" description="tRNA synthetases class I catalytic" evidence="12">
    <location>
        <begin position="37"/>
        <end position="347"/>
    </location>
</feature>
<dbReference type="InterPro" id="IPR015803">
    <property type="entry name" value="Cys-tRNA-ligase"/>
</dbReference>
<evidence type="ECO:0000256" key="1">
    <source>
        <dbReference type="ARBA" id="ARBA00001947"/>
    </source>
</evidence>
<evidence type="ECO:0000256" key="5">
    <source>
        <dbReference type="ARBA" id="ARBA00022741"/>
    </source>
</evidence>
<keyword evidence="5" id="KW-0547">Nucleotide-binding</keyword>
<dbReference type="CAZy" id="GT2">
    <property type="family name" value="Glycosyltransferase Family 2"/>
</dbReference>
<dbReference type="GO" id="GO:0004817">
    <property type="term" value="F:cysteine-tRNA ligase activity"/>
    <property type="evidence" value="ECO:0007669"/>
    <property type="project" value="UniProtKB-EC"/>
</dbReference>
<dbReference type="CDD" id="cd00672">
    <property type="entry name" value="CysRS_core"/>
    <property type="match status" value="1"/>
</dbReference>
<dbReference type="SUPFAM" id="SSF53448">
    <property type="entry name" value="Nucleotide-diphospho-sugar transferases"/>
    <property type="match status" value="1"/>
</dbReference>
<feature type="domain" description="Glycosyltransferase 2-like" evidence="11">
    <location>
        <begin position="515"/>
        <end position="624"/>
    </location>
</feature>
<evidence type="ECO:0000256" key="10">
    <source>
        <dbReference type="ARBA" id="ARBA00031499"/>
    </source>
</evidence>
<dbReference type="GO" id="GO:0005524">
    <property type="term" value="F:ATP binding"/>
    <property type="evidence" value="ECO:0007669"/>
    <property type="project" value="UniProtKB-KW"/>
</dbReference>
<dbReference type="SUPFAM" id="SSF47323">
    <property type="entry name" value="Anticodon-binding domain of a subclass of class I aminoacyl-tRNA synthetases"/>
    <property type="match status" value="1"/>
</dbReference>
<evidence type="ECO:0000259" key="12">
    <source>
        <dbReference type="Pfam" id="PF01406"/>
    </source>
</evidence>
<keyword evidence="3" id="KW-0436">Ligase</keyword>
<dbReference type="SUPFAM" id="SSF52374">
    <property type="entry name" value="Nucleotidylyl transferase"/>
    <property type="match status" value="1"/>
</dbReference>
<evidence type="ECO:0000313" key="13">
    <source>
        <dbReference type="EMBL" id="ABZ10271.1"/>
    </source>
</evidence>
<keyword evidence="6" id="KW-0862">Zinc</keyword>
<reference evidence="13" key="1">
    <citation type="journal article" date="2008" name="ISME J.">
        <title>Genomic patterns of recombination, clonal divergence and environment in marine microbial populations.</title>
        <authorList>
            <person name="Konstantinidis K.T."/>
            <person name="Delong E.F."/>
        </authorList>
    </citation>
    <scope>NUCLEOTIDE SEQUENCE</scope>
</reference>
<evidence type="ECO:0000256" key="4">
    <source>
        <dbReference type="ARBA" id="ARBA00022723"/>
    </source>
</evidence>
<dbReference type="PANTHER" id="PTHR10890">
    <property type="entry name" value="CYSTEINYL-TRNA SYNTHETASE"/>
    <property type="match status" value="1"/>
</dbReference>
<dbReference type="EMBL" id="EU016671">
    <property type="protein sequence ID" value="ABZ10271.1"/>
    <property type="molecule type" value="Genomic_DNA"/>
</dbReference>
<keyword evidence="8" id="KW-0648">Protein biosynthesis</keyword>
<dbReference type="PRINTS" id="PR00983">
    <property type="entry name" value="TRNASYNTHCYS"/>
</dbReference>
<keyword evidence="4" id="KW-0479">Metal-binding</keyword>
<dbReference type="NCBIfam" id="TIGR00435">
    <property type="entry name" value="cysS"/>
    <property type="match status" value="1"/>
</dbReference>
<dbReference type="InterPro" id="IPR014729">
    <property type="entry name" value="Rossmann-like_a/b/a_fold"/>
</dbReference>
<keyword evidence="9 13" id="KW-0030">Aminoacyl-tRNA synthetase</keyword>
<gene>
    <name evidence="13" type="ORF">ALOHA_HF4000APKG10K24ctg1g2</name>
</gene>
<dbReference type="EC" id="6.1.1.16" evidence="2"/>
<name>B3TCG2_9ZZZZ</name>
<dbReference type="InterPro" id="IPR009080">
    <property type="entry name" value="tRNAsynth_Ia_anticodon-bd"/>
</dbReference>